<dbReference type="EMBL" id="GGFL01011954">
    <property type="protein sequence ID" value="MBW76132.1"/>
    <property type="molecule type" value="Transcribed_RNA"/>
</dbReference>
<sequence length="86" mass="9238">MRASIVPVPPAPVVIATVAAVTLPTGVPTALALSTVTAIVKDPARKEEAHLGPMKVARIRCAWSAWNEWSEWSEWNVVVVVVVARI</sequence>
<proteinExistence type="predicted"/>
<organism evidence="1">
    <name type="scientific">Anopheles darlingi</name>
    <name type="common">Mosquito</name>
    <dbReference type="NCBI Taxonomy" id="43151"/>
    <lineage>
        <taxon>Eukaryota</taxon>
        <taxon>Metazoa</taxon>
        <taxon>Ecdysozoa</taxon>
        <taxon>Arthropoda</taxon>
        <taxon>Hexapoda</taxon>
        <taxon>Insecta</taxon>
        <taxon>Pterygota</taxon>
        <taxon>Neoptera</taxon>
        <taxon>Endopterygota</taxon>
        <taxon>Diptera</taxon>
        <taxon>Nematocera</taxon>
        <taxon>Culicoidea</taxon>
        <taxon>Culicidae</taxon>
        <taxon>Anophelinae</taxon>
        <taxon>Anopheles</taxon>
    </lineage>
</organism>
<reference evidence="1" key="1">
    <citation type="submission" date="2018-01" db="EMBL/GenBank/DDBJ databases">
        <title>An insight into the sialome of Amazonian anophelines.</title>
        <authorList>
            <person name="Ribeiro J.M."/>
            <person name="Scarpassa V."/>
            <person name="Calvo E."/>
        </authorList>
    </citation>
    <scope>NUCLEOTIDE SEQUENCE</scope>
</reference>
<evidence type="ECO:0000313" key="1">
    <source>
        <dbReference type="EMBL" id="MBW76132.1"/>
    </source>
</evidence>
<protein>
    <submittedName>
        <fullName evidence="1">Uncharacterized protein</fullName>
    </submittedName>
</protein>
<accession>A0A2M4DEW0</accession>
<name>A0A2M4DEW0_ANODA</name>
<dbReference type="AlphaFoldDB" id="A0A2M4DEW0"/>